<keyword evidence="1" id="KW-0812">Transmembrane</keyword>
<name>A0A444Y4H0_ARAHY</name>
<evidence type="ECO:0000313" key="3">
    <source>
        <dbReference type="Proteomes" id="UP000289738"/>
    </source>
</evidence>
<evidence type="ECO:0000256" key="1">
    <source>
        <dbReference type="SAM" id="Phobius"/>
    </source>
</evidence>
<gene>
    <name evidence="2" type="ORF">Ahy_B08g092625</name>
</gene>
<dbReference type="Proteomes" id="UP000289738">
    <property type="component" value="Chromosome B08"/>
</dbReference>
<accession>A0A444Y4H0</accession>
<dbReference type="EMBL" id="SDMP01000018">
    <property type="protein sequence ID" value="RYQ96756.1"/>
    <property type="molecule type" value="Genomic_DNA"/>
</dbReference>
<comment type="caution">
    <text evidence="2">The sequence shown here is derived from an EMBL/GenBank/DDBJ whole genome shotgun (WGS) entry which is preliminary data.</text>
</comment>
<keyword evidence="1" id="KW-0472">Membrane</keyword>
<organism evidence="2 3">
    <name type="scientific">Arachis hypogaea</name>
    <name type="common">Peanut</name>
    <dbReference type="NCBI Taxonomy" id="3818"/>
    <lineage>
        <taxon>Eukaryota</taxon>
        <taxon>Viridiplantae</taxon>
        <taxon>Streptophyta</taxon>
        <taxon>Embryophyta</taxon>
        <taxon>Tracheophyta</taxon>
        <taxon>Spermatophyta</taxon>
        <taxon>Magnoliopsida</taxon>
        <taxon>eudicotyledons</taxon>
        <taxon>Gunneridae</taxon>
        <taxon>Pentapetalae</taxon>
        <taxon>rosids</taxon>
        <taxon>fabids</taxon>
        <taxon>Fabales</taxon>
        <taxon>Fabaceae</taxon>
        <taxon>Papilionoideae</taxon>
        <taxon>50 kb inversion clade</taxon>
        <taxon>dalbergioids sensu lato</taxon>
        <taxon>Dalbergieae</taxon>
        <taxon>Pterocarpus clade</taxon>
        <taxon>Arachis</taxon>
    </lineage>
</organism>
<keyword evidence="1" id="KW-1133">Transmembrane helix</keyword>
<feature type="transmembrane region" description="Helical" evidence="1">
    <location>
        <begin position="97"/>
        <end position="118"/>
    </location>
</feature>
<dbReference type="AlphaFoldDB" id="A0A444Y4H0"/>
<reference evidence="2 3" key="1">
    <citation type="submission" date="2019-01" db="EMBL/GenBank/DDBJ databases">
        <title>Sequencing of cultivated peanut Arachis hypogaea provides insights into genome evolution and oil improvement.</title>
        <authorList>
            <person name="Chen X."/>
        </authorList>
    </citation>
    <scope>NUCLEOTIDE SEQUENCE [LARGE SCALE GENOMIC DNA]</scope>
    <source>
        <strain evidence="3">cv. Fuhuasheng</strain>
        <tissue evidence="2">Leaves</tissue>
    </source>
</reference>
<keyword evidence="3" id="KW-1185">Reference proteome</keyword>
<feature type="transmembrane region" description="Helical" evidence="1">
    <location>
        <begin position="174"/>
        <end position="196"/>
    </location>
</feature>
<sequence length="232" mass="25361">MDMFDQLVFKKVDGIVGRELKRLYSTLSPTIHVRQPWCKYFLWLDEHIAGLGVGVTRYQGHDQILHGEEHHWNKDMEKRIRLLEKRIEGLEVKKNPIGWSICVIGAGGLKIFCFGLNFEGLGREVLLTIDGTLPGTLLGEVVVGAGGLNGVTVAPGVGITSVDLVNLDGAGATFAGFGAAALLVVAGVLYCLVGYLKNPGELMNMINQHDNKTDESPRFSILRHIDPLGIPY</sequence>
<proteinExistence type="predicted"/>
<evidence type="ECO:0000313" key="2">
    <source>
        <dbReference type="EMBL" id="RYQ96756.1"/>
    </source>
</evidence>
<protein>
    <submittedName>
        <fullName evidence="2">Uncharacterized protein</fullName>
    </submittedName>
</protein>